<dbReference type="EMBL" id="CP075147">
    <property type="protein sequence ID" value="UTX42310.1"/>
    <property type="molecule type" value="Genomic_DNA"/>
</dbReference>
<dbReference type="Proteomes" id="UP001059546">
    <property type="component" value="Chromosome IV"/>
</dbReference>
<evidence type="ECO:0000313" key="2">
    <source>
        <dbReference type="EMBL" id="UTX43069.1"/>
    </source>
</evidence>
<dbReference type="AlphaFoldDB" id="A0A9Q9FAK0"/>
<protein>
    <submittedName>
        <fullName evidence="2">Verify 3D Structural Homology</fullName>
    </submittedName>
</protein>
<name>A0A9Q9FAK0_ENCHE</name>
<sequence length="45" mass="5160">MWDVRSGGDVMKIGGVVCVDWSGVLLIEMYDVGVWREWCVRLMNV</sequence>
<dbReference type="Proteomes" id="UP001059546">
    <property type="component" value="Chromosome I"/>
</dbReference>
<evidence type="ECO:0000313" key="3">
    <source>
        <dbReference type="Proteomes" id="UP001059546"/>
    </source>
</evidence>
<organism evidence="1 3">
    <name type="scientific">Encephalitozoon hellem</name>
    <name type="common">Microsporidian parasite</name>
    <dbReference type="NCBI Taxonomy" id="27973"/>
    <lineage>
        <taxon>Eukaryota</taxon>
        <taxon>Fungi</taxon>
        <taxon>Fungi incertae sedis</taxon>
        <taxon>Microsporidia</taxon>
        <taxon>Unikaryonidae</taxon>
        <taxon>Encephalitozoon</taxon>
    </lineage>
</organism>
<reference evidence="1" key="1">
    <citation type="submission" date="2021-05" db="EMBL/GenBank/DDBJ databases">
        <title>Encephalitozoon hellem ATCC 50604 Complete Genome.</title>
        <authorList>
            <person name="Mascarenhas dos Santos A.C."/>
            <person name="Julian A.T."/>
            <person name="Pombert J.-F."/>
        </authorList>
    </citation>
    <scope>NUCLEOTIDE SEQUENCE</scope>
    <source>
        <strain evidence="1">ATCC 50604</strain>
    </source>
</reference>
<proteinExistence type="predicted"/>
<gene>
    <name evidence="1" type="ORF">GPU96_01g00110</name>
    <name evidence="2" type="ORF">GPU96_04g08040</name>
</gene>
<accession>A0A9Q9FAK0</accession>
<dbReference type="EMBL" id="CP075150">
    <property type="protein sequence ID" value="UTX43069.1"/>
    <property type="molecule type" value="Genomic_DNA"/>
</dbReference>
<evidence type="ECO:0000313" key="1">
    <source>
        <dbReference type="EMBL" id="UTX42310.1"/>
    </source>
</evidence>